<feature type="domain" description="HTH gntR-type" evidence="4">
    <location>
        <begin position="1"/>
        <end position="68"/>
    </location>
</feature>
<keyword evidence="6" id="KW-1185">Reference proteome</keyword>
<evidence type="ECO:0000259" key="4">
    <source>
        <dbReference type="PROSITE" id="PS50949"/>
    </source>
</evidence>
<keyword evidence="2" id="KW-0238">DNA-binding</keyword>
<dbReference type="KEGG" id="cmag:CBW24_08385"/>
<dbReference type="InterPro" id="IPR036388">
    <property type="entry name" value="WH-like_DNA-bd_sf"/>
</dbReference>
<dbReference type="Pfam" id="PF00392">
    <property type="entry name" value="GntR"/>
    <property type="match status" value="1"/>
</dbReference>
<dbReference type="PANTHER" id="PTHR43537:SF5">
    <property type="entry name" value="UXU OPERON TRANSCRIPTIONAL REGULATOR"/>
    <property type="match status" value="1"/>
</dbReference>
<dbReference type="InterPro" id="IPR036390">
    <property type="entry name" value="WH_DNA-bd_sf"/>
</dbReference>
<evidence type="ECO:0000256" key="3">
    <source>
        <dbReference type="ARBA" id="ARBA00023163"/>
    </source>
</evidence>
<evidence type="ECO:0000256" key="1">
    <source>
        <dbReference type="ARBA" id="ARBA00023015"/>
    </source>
</evidence>
<dbReference type="InterPro" id="IPR008920">
    <property type="entry name" value="TF_FadR/GntR_C"/>
</dbReference>
<organism evidence="5 6">
    <name type="scientific">Pacificitalea manganoxidans</name>
    <dbReference type="NCBI Taxonomy" id="1411902"/>
    <lineage>
        <taxon>Bacteria</taxon>
        <taxon>Pseudomonadati</taxon>
        <taxon>Pseudomonadota</taxon>
        <taxon>Alphaproteobacteria</taxon>
        <taxon>Rhodobacterales</taxon>
        <taxon>Paracoccaceae</taxon>
        <taxon>Pacificitalea</taxon>
    </lineage>
</organism>
<evidence type="ECO:0000313" key="5">
    <source>
        <dbReference type="EMBL" id="ATI42020.1"/>
    </source>
</evidence>
<dbReference type="GO" id="GO:0003677">
    <property type="term" value="F:DNA binding"/>
    <property type="evidence" value="ECO:0007669"/>
    <property type="project" value="UniProtKB-KW"/>
</dbReference>
<dbReference type="InterPro" id="IPR011711">
    <property type="entry name" value="GntR_C"/>
</dbReference>
<dbReference type="PROSITE" id="PS50949">
    <property type="entry name" value="HTH_GNTR"/>
    <property type="match status" value="1"/>
</dbReference>
<proteinExistence type="predicted"/>
<dbReference type="EMBL" id="CP021404">
    <property type="protein sequence ID" value="ATI42020.1"/>
    <property type="molecule type" value="Genomic_DNA"/>
</dbReference>
<accession>A0A291LZC2</accession>
<dbReference type="SUPFAM" id="SSF48008">
    <property type="entry name" value="GntR ligand-binding domain-like"/>
    <property type="match status" value="1"/>
</dbReference>
<reference evidence="5 6" key="1">
    <citation type="submission" date="2017-05" db="EMBL/GenBank/DDBJ databases">
        <title>Comparative genomic and metabolic analysis of manganese-oxidizing mechanisms in Celeribater manganoxidans DY25T: its adaption to the environment of polymetallic nodule.</title>
        <authorList>
            <person name="Wang X."/>
        </authorList>
    </citation>
    <scope>NUCLEOTIDE SEQUENCE [LARGE SCALE GENOMIC DNA]</scope>
    <source>
        <strain evidence="5 6">DY25</strain>
    </source>
</reference>
<dbReference type="OrthoDB" id="7620579at2"/>
<dbReference type="Pfam" id="PF07729">
    <property type="entry name" value="FCD"/>
    <property type="match status" value="1"/>
</dbReference>
<dbReference type="SMART" id="SM00895">
    <property type="entry name" value="FCD"/>
    <property type="match status" value="1"/>
</dbReference>
<gene>
    <name evidence="5" type="ORF">CBW24_08385</name>
</gene>
<name>A0A291LZC2_9RHOB</name>
<evidence type="ECO:0000256" key="2">
    <source>
        <dbReference type="ARBA" id="ARBA00023125"/>
    </source>
</evidence>
<sequence>MSLRERAYESFTQHLLDRDLAPGQFVSQRELVELTGYPLGAVREMIPRLESDGLIRTVPHRGLQIAHVDMDLIRNAFQLRLLVEREAVAHFAQTAPAERIEALREAHLRVRALAERDVTPELNQKAQQLDWDLHDEMVASLGNALITDIYRVNSIKIRLIRTEDTRMLPELVVSVMDEHLALIEALAIRDKAASVAALEAHVESAKRRVVRV</sequence>
<dbReference type="SUPFAM" id="SSF46785">
    <property type="entry name" value="Winged helix' DNA-binding domain"/>
    <property type="match status" value="1"/>
</dbReference>
<dbReference type="InterPro" id="IPR000524">
    <property type="entry name" value="Tscrpt_reg_HTH_GntR"/>
</dbReference>
<dbReference type="Gene3D" id="1.20.120.530">
    <property type="entry name" value="GntR ligand-binding domain-like"/>
    <property type="match status" value="1"/>
</dbReference>
<dbReference type="AlphaFoldDB" id="A0A291LZC2"/>
<dbReference type="PANTHER" id="PTHR43537">
    <property type="entry name" value="TRANSCRIPTIONAL REGULATOR, GNTR FAMILY"/>
    <property type="match status" value="1"/>
</dbReference>
<keyword evidence="1" id="KW-0805">Transcription regulation</keyword>
<evidence type="ECO:0000313" key="6">
    <source>
        <dbReference type="Proteomes" id="UP000219050"/>
    </source>
</evidence>
<protein>
    <submittedName>
        <fullName evidence="5">GntR family transcriptional regulator</fullName>
    </submittedName>
</protein>
<dbReference type="RefSeq" id="WP_097373302.1">
    <property type="nucleotide sequence ID" value="NZ_CP021404.1"/>
</dbReference>
<keyword evidence="3" id="KW-0804">Transcription</keyword>
<dbReference type="GO" id="GO:0003700">
    <property type="term" value="F:DNA-binding transcription factor activity"/>
    <property type="evidence" value="ECO:0007669"/>
    <property type="project" value="InterPro"/>
</dbReference>
<dbReference type="Proteomes" id="UP000219050">
    <property type="component" value="Chromosome"/>
</dbReference>
<dbReference type="Gene3D" id="1.10.10.10">
    <property type="entry name" value="Winged helix-like DNA-binding domain superfamily/Winged helix DNA-binding domain"/>
    <property type="match status" value="1"/>
</dbReference>